<dbReference type="Pfam" id="PF23278">
    <property type="entry name" value="Piwi_N"/>
    <property type="match status" value="1"/>
</dbReference>
<evidence type="ECO:0000313" key="15">
    <source>
        <dbReference type="RefSeq" id="XP_034099172.1"/>
    </source>
</evidence>
<keyword evidence="4" id="KW-0963">Cytoplasm</keyword>
<comment type="subcellular location">
    <subcellularLocation>
        <location evidence="1">Cytoplasm</location>
        <location evidence="1">Cytoplasmic ribonucleoprotein granule</location>
    </subcellularLocation>
    <subcellularLocation>
        <location evidence="2">Cytoplasm</location>
        <location evidence="2">Perinuclear region</location>
    </subcellularLocation>
</comment>
<protein>
    <submittedName>
        <fullName evidence="14 15">Protein argonaute-3-like isoform X2</fullName>
    </submittedName>
</protein>
<feature type="domain" description="Piwi" evidence="12">
    <location>
        <begin position="593"/>
        <end position="880"/>
    </location>
</feature>
<dbReference type="CDD" id="cd04658">
    <property type="entry name" value="Piwi_piwi-like_Euk"/>
    <property type="match status" value="1"/>
</dbReference>
<evidence type="ECO:0000256" key="9">
    <source>
        <dbReference type="ARBA" id="ARBA00038291"/>
    </source>
</evidence>
<dbReference type="FunFam" id="2.170.260.10:FF:000003">
    <property type="entry name" value="Piwi-like RNA-mediated gene silencing 2"/>
    <property type="match status" value="1"/>
</dbReference>
<dbReference type="InterPro" id="IPR036397">
    <property type="entry name" value="RNaseH_sf"/>
</dbReference>
<gene>
    <name evidence="14 15" type="primary">LOC117564480</name>
</gene>
<dbReference type="SMART" id="SM00950">
    <property type="entry name" value="Piwi"/>
    <property type="match status" value="1"/>
</dbReference>
<dbReference type="GO" id="GO:0003723">
    <property type="term" value="F:RNA binding"/>
    <property type="evidence" value="ECO:0007669"/>
    <property type="project" value="UniProtKB-KW"/>
</dbReference>
<evidence type="ECO:0000259" key="11">
    <source>
        <dbReference type="PROSITE" id="PS50821"/>
    </source>
</evidence>
<proteinExistence type="inferred from homology"/>
<feature type="domain" description="PAZ" evidence="11">
    <location>
        <begin position="315"/>
        <end position="429"/>
    </location>
</feature>
<reference evidence="14 15" key="1">
    <citation type="submission" date="2025-04" db="UniProtKB">
        <authorList>
            <consortium name="RefSeq"/>
        </authorList>
    </citation>
    <scope>IDENTIFICATION</scope>
    <source>
        <strain evidence="14 15">15112-1751.03</strain>
        <tissue evidence="14 15">Whole Adult</tissue>
    </source>
</reference>
<keyword evidence="13" id="KW-1185">Reference proteome</keyword>
<evidence type="ECO:0000313" key="14">
    <source>
        <dbReference type="RefSeq" id="XP_034099171.1"/>
    </source>
</evidence>
<dbReference type="SUPFAM" id="SSF101690">
    <property type="entry name" value="PAZ domain"/>
    <property type="match status" value="1"/>
</dbReference>
<evidence type="ECO:0000256" key="5">
    <source>
        <dbReference type="ARBA" id="ARBA00022782"/>
    </source>
</evidence>
<dbReference type="PROSITE" id="PS50821">
    <property type="entry name" value="PAZ"/>
    <property type="match status" value="1"/>
</dbReference>
<dbReference type="GO" id="GO:0016891">
    <property type="term" value="F:RNA endonuclease activity producing 5'-phosphomonoesters, hydrolytic mechanism"/>
    <property type="evidence" value="ECO:0007669"/>
    <property type="project" value="UniProtKB-ARBA"/>
</dbReference>
<dbReference type="SUPFAM" id="SSF53098">
    <property type="entry name" value="Ribonuclease H-like"/>
    <property type="match status" value="1"/>
</dbReference>
<evidence type="ECO:0000256" key="3">
    <source>
        <dbReference type="ARBA" id="ARBA00022473"/>
    </source>
</evidence>
<comment type="similarity">
    <text evidence="9">Belongs to the argonaute family. Piwi subfamily.</text>
</comment>
<dbReference type="GO" id="GO:0048471">
    <property type="term" value="C:perinuclear region of cytoplasm"/>
    <property type="evidence" value="ECO:0007669"/>
    <property type="project" value="UniProtKB-SubCell"/>
</dbReference>
<accession>A0A6P8XKN3</accession>
<evidence type="ECO:0000256" key="6">
    <source>
        <dbReference type="ARBA" id="ARBA00022884"/>
    </source>
</evidence>
<dbReference type="GO" id="GO:0048477">
    <property type="term" value="P:oogenesis"/>
    <property type="evidence" value="ECO:0007669"/>
    <property type="project" value="UniProtKB-KW"/>
</dbReference>
<keyword evidence="6" id="KW-0694">RNA-binding</keyword>
<dbReference type="GeneID" id="117564480"/>
<dbReference type="Gene3D" id="3.30.420.10">
    <property type="entry name" value="Ribonuclease H-like superfamily/Ribonuclease H"/>
    <property type="match status" value="1"/>
</dbReference>
<keyword evidence="7" id="KW-0896">Oogenesis</keyword>
<evidence type="ECO:0000256" key="8">
    <source>
        <dbReference type="ARBA" id="ARBA00023158"/>
    </source>
</evidence>
<keyword evidence="8" id="KW-0943">RNA-mediated gene silencing</keyword>
<dbReference type="InterPro" id="IPR003165">
    <property type="entry name" value="Piwi"/>
</dbReference>
<evidence type="ECO:0000256" key="4">
    <source>
        <dbReference type="ARBA" id="ARBA00022490"/>
    </source>
</evidence>
<dbReference type="InterPro" id="IPR036085">
    <property type="entry name" value="PAZ_dom_sf"/>
</dbReference>
<dbReference type="Gene3D" id="2.170.260.10">
    <property type="entry name" value="paz domain"/>
    <property type="match status" value="1"/>
</dbReference>
<sequence length="894" mass="101118">MSGRGNLLALFKKKDEPSEISASIGDQTKDSGLDADQSLSSGEYRRVARENVASELATSFQNVNISVGRGRGRGHFLQTFMAGGIQPVESISTTGSSEGIDMGATSSKFEVSVEKAGSDHNQNLVADAKTCITKPGLFLPNQIYGVKGNQINVSTNYICLNSDPSKGVYLYEVRFSPNVDSIHLRIKYLNEHKDKFGGTKTFDGSLLYLPILLKEELTTFVTKTAENCEIEIRLLFKKKESLKDCIQLYNILFDRIMRTLKYVKFDRKNFDPTQPKIIPTAKLEVWPGYVTAVDEYDGGLMLCCDVSHRLLCQRTVLEDLVDIYLNNKSCYHEQAKIYLLGSIIITRYNNRTYRIDDICFTENPQSMFETRNGSCSYIEYYKTHHNINIKDIKQPLLISKKQQKYEKNGSKDEDEIRYSLIPELCYLTGIHDNIRNDKKLMRDIAAVTRVTPNQRILALEKYVKNVNKNVEAKQILANWGLTLANNNVSVVGRKLLDEQIYFANKTVSAGPNADFSRDATNSELLDVVHIDNWLLIYHKNDLNACNSFMKHMETCCAAFGMRINKPKKLILDQDRIDSYVDALRRNIVSETQIVVCICPTSRDDRYSAIKKICCAELPVASQIINARTLFNDGKNRSIVQKIILQMNCKLGGSLWSVKIPFKKVMICGIDSYHDPSQKSSSVAAFVASLNATYTQWYSKAVVQTKREELVNGLTSAFECALESYKRRNGYLPDSVIIYRDGVGDGQLNLCSMYEIPQFEAISGKNIKITFIVVQKRINTRFFTGSNNNYTNPSPGTVVDKGITRAQMYDFLLVSQSVRQGTVSPTHFVVLRDDSNYGPDIIQKLSYKLCFLYYNWPGTVRIPACCMYAHKMAYLIGQSVQRNTSATLAEKLFYL</sequence>
<keyword evidence="5" id="KW-0221">Differentiation</keyword>
<organism evidence="13 15">
    <name type="scientific">Drosophila albomicans</name>
    <name type="common">Fruit fly</name>
    <dbReference type="NCBI Taxonomy" id="7291"/>
    <lineage>
        <taxon>Eukaryota</taxon>
        <taxon>Metazoa</taxon>
        <taxon>Ecdysozoa</taxon>
        <taxon>Arthropoda</taxon>
        <taxon>Hexapoda</taxon>
        <taxon>Insecta</taxon>
        <taxon>Pterygota</taxon>
        <taxon>Neoptera</taxon>
        <taxon>Endopterygota</taxon>
        <taxon>Diptera</taxon>
        <taxon>Brachycera</taxon>
        <taxon>Muscomorpha</taxon>
        <taxon>Ephydroidea</taxon>
        <taxon>Drosophilidae</taxon>
        <taxon>Drosophila</taxon>
    </lineage>
</organism>
<dbReference type="Proteomes" id="UP000515160">
    <property type="component" value="Chromosome 2L"/>
</dbReference>
<evidence type="ECO:0000256" key="10">
    <source>
        <dbReference type="SAM" id="MobiDB-lite"/>
    </source>
</evidence>
<dbReference type="Pfam" id="PF02171">
    <property type="entry name" value="Piwi"/>
    <property type="match status" value="1"/>
</dbReference>
<dbReference type="GO" id="GO:0140965">
    <property type="term" value="P:secondary piRNA processing"/>
    <property type="evidence" value="ECO:0007669"/>
    <property type="project" value="UniProtKB-ARBA"/>
</dbReference>
<dbReference type="Pfam" id="PF02170">
    <property type="entry name" value="PAZ"/>
    <property type="match status" value="1"/>
</dbReference>
<evidence type="ECO:0000256" key="1">
    <source>
        <dbReference type="ARBA" id="ARBA00004331"/>
    </source>
</evidence>
<dbReference type="Gene3D" id="3.40.50.2300">
    <property type="match status" value="1"/>
</dbReference>
<evidence type="ECO:0000256" key="7">
    <source>
        <dbReference type="ARBA" id="ARBA00022943"/>
    </source>
</evidence>
<dbReference type="InterPro" id="IPR003100">
    <property type="entry name" value="PAZ_dom"/>
</dbReference>
<evidence type="ECO:0000259" key="12">
    <source>
        <dbReference type="PROSITE" id="PS50822"/>
    </source>
</evidence>
<dbReference type="PANTHER" id="PTHR22891">
    <property type="entry name" value="EUKARYOTIC TRANSLATION INITIATION FACTOR 2C"/>
    <property type="match status" value="1"/>
</dbReference>
<evidence type="ECO:0000313" key="13">
    <source>
        <dbReference type="Proteomes" id="UP000515160"/>
    </source>
</evidence>
<evidence type="ECO:0000256" key="2">
    <source>
        <dbReference type="ARBA" id="ARBA00004556"/>
    </source>
</evidence>
<dbReference type="CDD" id="cd02845">
    <property type="entry name" value="PAZ_piwi_like"/>
    <property type="match status" value="1"/>
</dbReference>
<name>A0A6P8XKN3_DROAB</name>
<dbReference type="GO" id="GO:0141009">
    <property type="term" value="P:transposable element silencing by piRNA-mediated mRNA destabilization"/>
    <property type="evidence" value="ECO:0007669"/>
    <property type="project" value="UniProtKB-ARBA"/>
</dbReference>
<dbReference type="InterPro" id="IPR012337">
    <property type="entry name" value="RNaseH-like_sf"/>
</dbReference>
<dbReference type="OrthoDB" id="445936at2759"/>
<keyword evidence="3" id="KW-0217">Developmental protein</keyword>
<feature type="region of interest" description="Disordered" evidence="10">
    <location>
        <begin position="14"/>
        <end position="38"/>
    </location>
</feature>
<dbReference type="AlphaFoldDB" id="A0A6P8XKN3"/>
<dbReference type="FunFam" id="3.30.420.10:FF:000014">
    <property type="entry name" value="Piwi-like RNA-mediated gene silencing 1"/>
    <property type="match status" value="1"/>
</dbReference>
<dbReference type="RefSeq" id="XP_034099171.1">
    <property type="nucleotide sequence ID" value="XM_034243280.2"/>
</dbReference>
<dbReference type="RefSeq" id="XP_034099172.1">
    <property type="nucleotide sequence ID" value="XM_034243281.2"/>
</dbReference>
<dbReference type="PROSITE" id="PS50822">
    <property type="entry name" value="PIWI"/>
    <property type="match status" value="1"/>
</dbReference>
<dbReference type="SMART" id="SM00949">
    <property type="entry name" value="PAZ"/>
    <property type="match status" value="1"/>
</dbReference>
<dbReference type="GO" id="GO:0043186">
    <property type="term" value="C:P granule"/>
    <property type="evidence" value="ECO:0007669"/>
    <property type="project" value="UniProtKB-ARBA"/>
</dbReference>